<feature type="domain" description="Thioredoxin" evidence="7">
    <location>
        <begin position="605"/>
        <end position="757"/>
    </location>
</feature>
<dbReference type="GO" id="GO:0017004">
    <property type="term" value="P:cytochrome complex assembly"/>
    <property type="evidence" value="ECO:0007669"/>
    <property type="project" value="UniProtKB-KW"/>
</dbReference>
<dbReference type="InterPro" id="IPR013766">
    <property type="entry name" value="Thioredoxin_domain"/>
</dbReference>
<protein>
    <submittedName>
        <fullName evidence="8">Peroxiredoxin</fullName>
    </submittedName>
</protein>
<evidence type="ECO:0000256" key="4">
    <source>
        <dbReference type="ARBA" id="ARBA00023284"/>
    </source>
</evidence>
<dbReference type="GO" id="GO:0016209">
    <property type="term" value="F:antioxidant activity"/>
    <property type="evidence" value="ECO:0007669"/>
    <property type="project" value="InterPro"/>
</dbReference>
<evidence type="ECO:0000259" key="7">
    <source>
        <dbReference type="PROSITE" id="PS51352"/>
    </source>
</evidence>
<dbReference type="PROSITE" id="PS51352">
    <property type="entry name" value="THIOREDOXIN_2"/>
    <property type="match status" value="2"/>
</dbReference>
<evidence type="ECO:0000313" key="8">
    <source>
        <dbReference type="EMBL" id="RKE57020.1"/>
    </source>
</evidence>
<keyword evidence="6" id="KW-0732">Signal</keyword>
<dbReference type="AlphaFoldDB" id="A0A420BJY8"/>
<evidence type="ECO:0000256" key="2">
    <source>
        <dbReference type="ARBA" id="ARBA00022748"/>
    </source>
</evidence>
<keyword evidence="9" id="KW-1185">Reference proteome</keyword>
<dbReference type="Gene3D" id="3.40.30.10">
    <property type="entry name" value="Glutaredoxin"/>
    <property type="match status" value="2"/>
</dbReference>
<evidence type="ECO:0000256" key="1">
    <source>
        <dbReference type="ARBA" id="ARBA00004196"/>
    </source>
</evidence>
<dbReference type="PANTHER" id="PTHR42852">
    <property type="entry name" value="THIOL:DISULFIDE INTERCHANGE PROTEIN DSBE"/>
    <property type="match status" value="1"/>
</dbReference>
<evidence type="ECO:0000256" key="5">
    <source>
        <dbReference type="SAM" id="Coils"/>
    </source>
</evidence>
<dbReference type="CDD" id="cd02966">
    <property type="entry name" value="TlpA_like_family"/>
    <property type="match status" value="2"/>
</dbReference>
<comment type="subcellular location">
    <subcellularLocation>
        <location evidence="1">Cell envelope</location>
    </subcellularLocation>
</comment>
<dbReference type="PROSITE" id="PS00194">
    <property type="entry name" value="THIOREDOXIN_1"/>
    <property type="match status" value="2"/>
</dbReference>
<dbReference type="InterPro" id="IPR017937">
    <property type="entry name" value="Thioredoxin_CS"/>
</dbReference>
<reference evidence="8 9" key="1">
    <citation type="submission" date="2018-09" db="EMBL/GenBank/DDBJ databases">
        <title>Genomic Encyclopedia of Type Strains, Phase III (KMG-III): the genomes of soil and plant-associated and newly described type strains.</title>
        <authorList>
            <person name="Whitman W."/>
        </authorList>
    </citation>
    <scope>NUCLEOTIDE SEQUENCE [LARGE SCALE GENOMIC DNA]</scope>
    <source>
        <strain evidence="8 9">CECT 7938</strain>
    </source>
</reference>
<dbReference type="InterPro" id="IPR025380">
    <property type="entry name" value="DUF4369"/>
</dbReference>
<organism evidence="8 9">
    <name type="scientific">Sphingobacterium detergens</name>
    <dbReference type="NCBI Taxonomy" id="1145106"/>
    <lineage>
        <taxon>Bacteria</taxon>
        <taxon>Pseudomonadati</taxon>
        <taxon>Bacteroidota</taxon>
        <taxon>Sphingobacteriia</taxon>
        <taxon>Sphingobacteriales</taxon>
        <taxon>Sphingobacteriaceae</taxon>
        <taxon>Sphingobacterium</taxon>
    </lineage>
</organism>
<dbReference type="GO" id="GO:0030313">
    <property type="term" value="C:cell envelope"/>
    <property type="evidence" value="ECO:0007669"/>
    <property type="project" value="UniProtKB-SubCell"/>
</dbReference>
<comment type="caution">
    <text evidence="8">The sequence shown here is derived from an EMBL/GenBank/DDBJ whole genome shotgun (WGS) entry which is preliminary data.</text>
</comment>
<dbReference type="Pfam" id="PF14289">
    <property type="entry name" value="DUF4369"/>
    <property type="match status" value="2"/>
</dbReference>
<gene>
    <name evidence="8" type="ORF">DFQ12_1894</name>
</gene>
<dbReference type="Proteomes" id="UP000286246">
    <property type="component" value="Unassembled WGS sequence"/>
</dbReference>
<accession>A0A420BJY8</accession>
<dbReference type="RefSeq" id="WP_120258623.1">
    <property type="nucleotide sequence ID" value="NZ_RAPY01000001.1"/>
</dbReference>
<dbReference type="InterPro" id="IPR000866">
    <property type="entry name" value="AhpC/TSA"/>
</dbReference>
<dbReference type="GO" id="GO:0016491">
    <property type="term" value="F:oxidoreductase activity"/>
    <property type="evidence" value="ECO:0007669"/>
    <property type="project" value="InterPro"/>
</dbReference>
<dbReference type="SUPFAM" id="SSF52833">
    <property type="entry name" value="Thioredoxin-like"/>
    <property type="match status" value="2"/>
</dbReference>
<keyword evidence="4" id="KW-0676">Redox-active center</keyword>
<dbReference type="InterPro" id="IPR050553">
    <property type="entry name" value="Thioredoxin_ResA/DsbE_sf"/>
</dbReference>
<keyword evidence="2" id="KW-0201">Cytochrome c-type biogenesis</keyword>
<feature type="signal peptide" evidence="6">
    <location>
        <begin position="1"/>
        <end position="19"/>
    </location>
</feature>
<feature type="coiled-coil region" evidence="5">
    <location>
        <begin position="145"/>
        <end position="172"/>
    </location>
</feature>
<name>A0A420BJY8_SPHD1</name>
<dbReference type="OrthoDB" id="750178at2"/>
<keyword evidence="5" id="KW-0175">Coiled coil</keyword>
<dbReference type="PANTHER" id="PTHR42852:SF6">
    <property type="entry name" value="THIOL:DISULFIDE INTERCHANGE PROTEIN DSBE"/>
    <property type="match status" value="1"/>
</dbReference>
<dbReference type="Pfam" id="PF00578">
    <property type="entry name" value="AhpC-TSA"/>
    <property type="match status" value="2"/>
</dbReference>
<dbReference type="InterPro" id="IPR036249">
    <property type="entry name" value="Thioredoxin-like_sf"/>
</dbReference>
<feature type="domain" description="Thioredoxin" evidence="7">
    <location>
        <begin position="230"/>
        <end position="379"/>
    </location>
</feature>
<dbReference type="EMBL" id="RAPY01000001">
    <property type="protein sequence ID" value="RKE57020.1"/>
    <property type="molecule type" value="Genomic_DNA"/>
</dbReference>
<keyword evidence="3" id="KW-1015">Disulfide bond</keyword>
<evidence type="ECO:0000256" key="3">
    <source>
        <dbReference type="ARBA" id="ARBA00023157"/>
    </source>
</evidence>
<proteinExistence type="predicted"/>
<evidence type="ECO:0000313" key="9">
    <source>
        <dbReference type="Proteomes" id="UP000286246"/>
    </source>
</evidence>
<feature type="chain" id="PRO_5019043340" evidence="6">
    <location>
        <begin position="20"/>
        <end position="758"/>
    </location>
</feature>
<evidence type="ECO:0000256" key="6">
    <source>
        <dbReference type="SAM" id="SignalP"/>
    </source>
</evidence>
<sequence>MKKSTLSFLFLALASQAFAQKTNTVLTGKLDNLPKDQWIYLSGFVNGQKDSVQQTEKGFRFDLDIPEGEGDFYILQVGKMKASGEMNGAFIFLEKGKLNISSKTPMLKDAKYSGGKLADYYNLFQQRSKVSGLDALYDQFGEARKNKDQDQIATLRKEIDNKNAEQATLDKSFVLKHKNSPAIVYPMFFTLRNGDDLASLDELLQQASPQARNNVPIKAIEHSINTDKLTGIGRTALPFTQADTLGNKVSLADFQGKYVLVDFWASWCVPCRMENPNVVSAFQQYKNKNFTVLGISFDYPGQQKRWLDAIHSDHLNWPQLSDLKGWKNEVGVLYDIKSIPSNLLIDPNGVIIAKNLRGEHLDKKLAELLGTPVMDKNTLVIKGEIENPAKASWFNIRYTDAAGRKVADSTQIFNGVFSYLGKVQAPTQATGYFSDGKSGAPQSYEQYLQFYIEPGILQISGDASSPQEIVLSGLKTQDEFNTYNNLIKSEIASLKPLNESYNNKNNEYIALKKQGASEEVLNGKLDELEKIKEDMSPMQQAIRDKQFSYIKKHPNSAVSAAQLRFFVSSVDLAELQSIYDQMGPEIRNSVNGQELAEEITKLKSGSPGSTATDFSGMDINGKPLKLSEYRGKYVLLDFWASWCVPCRKGNPHLLQLYGKYKKKGFEIIGVSDDDSNPKAWKKAVDQDRIGVWKHVLRGLKTTAQGDFDKSEDRSEAYGIHTLPTKILIDPNGVIVGRYGGGGGSEDDLDAKLKTVFKF</sequence>